<dbReference type="PATRIC" id="fig|1618983.3.peg.36"/>
<evidence type="ECO:0000259" key="1">
    <source>
        <dbReference type="Pfam" id="PF01368"/>
    </source>
</evidence>
<dbReference type="PANTHER" id="PTHR47618:SF1">
    <property type="entry name" value="BIFUNCTIONAL OLIGORIBONUCLEASE AND PAP PHOSPHATASE NRNA"/>
    <property type="match status" value="1"/>
</dbReference>
<dbReference type="InterPro" id="IPR051319">
    <property type="entry name" value="Oligoribo/pAp-PDE_c-di-AMP_PDE"/>
</dbReference>
<evidence type="ECO:0000313" key="3">
    <source>
        <dbReference type="EMBL" id="KKR99976.1"/>
    </source>
</evidence>
<dbReference type="InterPro" id="IPR001667">
    <property type="entry name" value="DDH_dom"/>
</dbReference>
<evidence type="ECO:0008006" key="5">
    <source>
        <dbReference type="Google" id="ProtNLM"/>
    </source>
</evidence>
<proteinExistence type="predicted"/>
<dbReference type="Pfam" id="PF01368">
    <property type="entry name" value="DHH"/>
    <property type="match status" value="1"/>
</dbReference>
<accession>A0A0G0VK28</accession>
<dbReference type="GO" id="GO:0003676">
    <property type="term" value="F:nucleic acid binding"/>
    <property type="evidence" value="ECO:0007669"/>
    <property type="project" value="InterPro"/>
</dbReference>
<dbReference type="AlphaFoldDB" id="A0A0G0VK28"/>
<sequence>MIQVIYKQIDEQIQNAQKILLLTDERLDGDTVGATLGMFHILKAMGKQVSVFSPREIPQTLLFLPATDQIIFDQSVFEQDGIDLVMIFDCADGEYIKTLLPKMKRKVPLIVVDHHVTNPKYGYINLIESDSASASGVVWRLVKTLGYPITKNAAQCILTGICTDTDMFLTTSTNAACLDAAHELSRYGARLQEVVRETMMNKSVSALRLWGLAFERLHHNDEFNAIATAITLKDLQELGATQEDLSGLINFLNSMIEGADTVLAYYEREDGSVKGSLRSQTIDVAEIAAKYNGGGHIRASGFQIPNAYLEEKDGKWFVGKKGD</sequence>
<dbReference type="SUPFAM" id="SSF64182">
    <property type="entry name" value="DHH phosphoesterases"/>
    <property type="match status" value="1"/>
</dbReference>
<name>A0A0G0VK28_9BACT</name>
<gene>
    <name evidence="3" type="ORF">UU50_C0001G0034</name>
</gene>
<dbReference type="InterPro" id="IPR003156">
    <property type="entry name" value="DHHA1_dom"/>
</dbReference>
<dbReference type="Gene3D" id="3.90.1640.10">
    <property type="entry name" value="inorganic pyrophosphatase (n-terminal core)"/>
    <property type="match status" value="1"/>
</dbReference>
<dbReference type="EMBL" id="LCAW01000001">
    <property type="protein sequence ID" value="KKR99976.1"/>
    <property type="molecule type" value="Genomic_DNA"/>
</dbReference>
<evidence type="ECO:0000313" key="4">
    <source>
        <dbReference type="Proteomes" id="UP000033930"/>
    </source>
</evidence>
<feature type="domain" description="DDH" evidence="1">
    <location>
        <begin position="18"/>
        <end position="161"/>
    </location>
</feature>
<reference evidence="3 4" key="1">
    <citation type="journal article" date="2015" name="Nature">
        <title>rRNA introns, odd ribosomes, and small enigmatic genomes across a large radiation of phyla.</title>
        <authorList>
            <person name="Brown C.T."/>
            <person name="Hug L.A."/>
            <person name="Thomas B.C."/>
            <person name="Sharon I."/>
            <person name="Castelle C.J."/>
            <person name="Singh A."/>
            <person name="Wilkins M.J."/>
            <person name="Williams K.H."/>
            <person name="Banfield J.F."/>
        </authorList>
    </citation>
    <scope>NUCLEOTIDE SEQUENCE [LARGE SCALE GENOMIC DNA]</scope>
</reference>
<dbReference type="InterPro" id="IPR038763">
    <property type="entry name" value="DHH_sf"/>
</dbReference>
<evidence type="ECO:0000259" key="2">
    <source>
        <dbReference type="Pfam" id="PF02272"/>
    </source>
</evidence>
<feature type="domain" description="DHHA1" evidence="2">
    <location>
        <begin position="237"/>
        <end position="309"/>
    </location>
</feature>
<dbReference type="Gene3D" id="3.10.310.30">
    <property type="match status" value="1"/>
</dbReference>
<dbReference type="Pfam" id="PF02272">
    <property type="entry name" value="DHHA1"/>
    <property type="match status" value="1"/>
</dbReference>
<dbReference type="Proteomes" id="UP000033930">
    <property type="component" value="Unassembled WGS sequence"/>
</dbReference>
<organism evidence="3 4">
    <name type="scientific">Candidatus Uhrbacteria bacterium GW2011_GWC1_41_20</name>
    <dbReference type="NCBI Taxonomy" id="1618983"/>
    <lineage>
        <taxon>Bacteria</taxon>
        <taxon>Candidatus Uhriibacteriota</taxon>
    </lineage>
</organism>
<protein>
    <recommendedName>
        <fullName evidence="5">Phosphoesterase RecJ domain protein</fullName>
    </recommendedName>
</protein>
<comment type="caution">
    <text evidence="3">The sequence shown here is derived from an EMBL/GenBank/DDBJ whole genome shotgun (WGS) entry which is preliminary data.</text>
</comment>
<dbReference type="PANTHER" id="PTHR47618">
    <property type="entry name" value="BIFUNCTIONAL OLIGORIBONUCLEASE AND PAP PHOSPHATASE NRNA"/>
    <property type="match status" value="1"/>
</dbReference>